<protein>
    <recommendedName>
        <fullName evidence="2">Protein Flattop</fullName>
    </recommendedName>
    <alternativeName>
        <fullName evidence="3">Cilia- and flagella-associated protein 126</fullName>
    </alternativeName>
</protein>
<dbReference type="PANTHER" id="PTHR34639">
    <property type="entry name" value="PROTEIN FLATTOP"/>
    <property type="match status" value="1"/>
</dbReference>
<dbReference type="GO" id="GO:0036064">
    <property type="term" value="C:ciliary basal body"/>
    <property type="evidence" value="ECO:0007669"/>
    <property type="project" value="TreeGrafter"/>
</dbReference>
<dbReference type="InterPro" id="IPR038797">
    <property type="entry name" value="Fltp"/>
</dbReference>
<reference evidence="6 7" key="1">
    <citation type="submission" date="2024-04" db="EMBL/GenBank/DDBJ databases">
        <authorList>
            <person name="Waldvogel A.-M."/>
            <person name="Schoenle A."/>
        </authorList>
    </citation>
    <scope>NUCLEOTIDE SEQUENCE [LARGE SCALE GENOMIC DNA]</scope>
</reference>
<dbReference type="AlphaFoldDB" id="A0AAV2M0U5"/>
<evidence type="ECO:0000256" key="5">
    <source>
        <dbReference type="SAM" id="MobiDB-lite"/>
    </source>
</evidence>
<feature type="region of interest" description="Disordered" evidence="5">
    <location>
        <begin position="95"/>
        <end position="121"/>
    </location>
</feature>
<evidence type="ECO:0000256" key="1">
    <source>
        <dbReference type="ARBA" id="ARBA00009887"/>
    </source>
</evidence>
<feature type="compositionally biased region" description="Low complexity" evidence="5">
    <location>
        <begin position="108"/>
        <end position="121"/>
    </location>
</feature>
<dbReference type="Pfam" id="PF22611">
    <property type="entry name" value="CFAP126"/>
    <property type="match status" value="1"/>
</dbReference>
<evidence type="ECO:0000313" key="6">
    <source>
        <dbReference type="EMBL" id="CAL1606905.1"/>
    </source>
</evidence>
<proteinExistence type="inferred from homology"/>
<comment type="similarity">
    <text evidence="1">Belongs to the Flattop family.</text>
</comment>
<gene>
    <name evidence="6" type="ORF">KC01_LOCUS34010</name>
</gene>
<feature type="region of interest" description="Disordered" evidence="5">
    <location>
        <begin position="16"/>
        <end position="39"/>
    </location>
</feature>
<dbReference type="EMBL" id="OZ035827">
    <property type="protein sequence ID" value="CAL1606905.1"/>
    <property type="molecule type" value="Genomic_DNA"/>
</dbReference>
<keyword evidence="7" id="KW-1185">Reference proteome</keyword>
<dbReference type="CDD" id="cd23705">
    <property type="entry name" value="Flattop"/>
    <property type="match status" value="1"/>
</dbReference>
<evidence type="ECO:0000256" key="3">
    <source>
        <dbReference type="ARBA" id="ARBA00033306"/>
    </source>
</evidence>
<evidence type="ECO:0000256" key="4">
    <source>
        <dbReference type="ARBA" id="ARBA00045261"/>
    </source>
</evidence>
<dbReference type="PANTHER" id="PTHR34639:SF1">
    <property type="entry name" value="PROTEIN FLATTOP"/>
    <property type="match status" value="1"/>
</dbReference>
<comment type="function">
    <text evidence="4">Microtubule inner protein (MIP) part of the dynein-decorated doublet microtubules (DMTs) in cilia axoneme. Acts as a regulator of cilium basal body docking and positioning in mono- and multiciliated cells. Regulates basal body docking and cilia formation in multiciliated lung cells. Regulates kinocilium positioning and stereocilia bundle morphogenesis in the inner ear.</text>
</comment>
<dbReference type="Proteomes" id="UP001497482">
    <property type="component" value="Chromosome 5"/>
</dbReference>
<accession>A0AAV2M0U5</accession>
<sequence length="136" mass="15162">MSSGFSANQFDGAFKSQRLQNWGPPKQFKERPTAKLGQTSIIVDDRGHLLPGFKMRDSSWPDFKGTWDLPARLPAHSVCPTARSEQGLRRLRAWGVTTPRITDPPAESSTDTQAQDASTQQVGDVWKMTCLDTCRL</sequence>
<evidence type="ECO:0000313" key="7">
    <source>
        <dbReference type="Proteomes" id="UP001497482"/>
    </source>
</evidence>
<evidence type="ECO:0000256" key="2">
    <source>
        <dbReference type="ARBA" id="ARBA00019181"/>
    </source>
</evidence>
<dbReference type="GO" id="GO:0044782">
    <property type="term" value="P:cilium organization"/>
    <property type="evidence" value="ECO:0007669"/>
    <property type="project" value="TreeGrafter"/>
</dbReference>
<organism evidence="6 7">
    <name type="scientific">Knipowitschia caucasica</name>
    <name type="common">Caucasian dwarf goby</name>
    <name type="synonym">Pomatoschistus caucasicus</name>
    <dbReference type="NCBI Taxonomy" id="637954"/>
    <lineage>
        <taxon>Eukaryota</taxon>
        <taxon>Metazoa</taxon>
        <taxon>Chordata</taxon>
        <taxon>Craniata</taxon>
        <taxon>Vertebrata</taxon>
        <taxon>Euteleostomi</taxon>
        <taxon>Actinopterygii</taxon>
        <taxon>Neopterygii</taxon>
        <taxon>Teleostei</taxon>
        <taxon>Neoteleostei</taxon>
        <taxon>Acanthomorphata</taxon>
        <taxon>Gobiaria</taxon>
        <taxon>Gobiiformes</taxon>
        <taxon>Gobioidei</taxon>
        <taxon>Gobiidae</taxon>
        <taxon>Gobiinae</taxon>
        <taxon>Knipowitschia</taxon>
    </lineage>
</organism>
<name>A0AAV2M0U5_KNICA</name>